<evidence type="ECO:0000256" key="11">
    <source>
        <dbReference type="ARBA" id="ARBA00022833"/>
    </source>
</evidence>
<feature type="domain" description="MYND-type" evidence="19">
    <location>
        <begin position="348"/>
        <end position="395"/>
    </location>
</feature>
<keyword evidence="21" id="KW-1185">Reference proteome</keyword>
<sequence>MALYLGSHGRLAGSVSLAARRTKSYEALIERWCDVVQWLSYLVQNAAASSRFSKVVQNCSFFLLTVTIDVTHDPLTEELVCQKYFADLTFLMLYQEDPDTETYYNMPNNGGPDGDDSILRFVLRCFDAPASRDYLTSHFHCLSKEVKGEIARSLMVRTQEYIAYVKTAYLAKAVRDLQAIIVIFRWLIEDGGLRINSPDHEPGYIKRLTTAICVWTEKAEAAKITDTGLWTTACEYLALLSRTVSLPVCAGGVRQLMEGGLLPCTARCILHVQSPLTDNYLRTAAPYLYRLYTYLEARQLGDKRWWDWVCSRSALDKPPQSAHLAWHNAFRYAIRGSRGKEDAPIDICSNMTHASTQKKKKFSPVPKTCSRCHAVAYCSAECQQVDWTHLHARECSTLARVYQDQKSTQAWPSLRRKWDILRFITAYANESFPSPKDILKTSQLSSVTHRQADPSGPSFPLLRFDPNSSSLEFVDFYCHKAEQFGYYTRMSLQSLFNPQAWKVETTLPWLPRFQQFVDAVERNPASMILVEGRFRLNHYNAVVMFATMRYHPERPVLERYAVVNNAFRSISR</sequence>
<dbReference type="GO" id="GO:0008270">
    <property type="term" value="F:zinc ion binding"/>
    <property type="evidence" value="ECO:0007669"/>
    <property type="project" value="UniProtKB-KW"/>
</dbReference>
<dbReference type="SUPFAM" id="SSF144232">
    <property type="entry name" value="HIT/MYND zinc finger-like"/>
    <property type="match status" value="1"/>
</dbReference>
<dbReference type="PANTHER" id="PTHR32523:SF8">
    <property type="entry name" value="DOLICHOL KINASE"/>
    <property type="match status" value="1"/>
</dbReference>
<reference evidence="20 21" key="1">
    <citation type="journal article" date="2019" name="Nat. Ecol. Evol.">
        <title>Megaphylogeny resolves global patterns of mushroom evolution.</title>
        <authorList>
            <person name="Varga T."/>
            <person name="Krizsan K."/>
            <person name="Foldi C."/>
            <person name="Dima B."/>
            <person name="Sanchez-Garcia M."/>
            <person name="Sanchez-Ramirez S."/>
            <person name="Szollosi G.J."/>
            <person name="Szarkandi J.G."/>
            <person name="Papp V."/>
            <person name="Albert L."/>
            <person name="Andreopoulos W."/>
            <person name="Angelini C."/>
            <person name="Antonin V."/>
            <person name="Barry K.W."/>
            <person name="Bougher N.L."/>
            <person name="Buchanan P."/>
            <person name="Buyck B."/>
            <person name="Bense V."/>
            <person name="Catcheside P."/>
            <person name="Chovatia M."/>
            <person name="Cooper J."/>
            <person name="Damon W."/>
            <person name="Desjardin D."/>
            <person name="Finy P."/>
            <person name="Geml J."/>
            <person name="Haridas S."/>
            <person name="Hughes K."/>
            <person name="Justo A."/>
            <person name="Karasinski D."/>
            <person name="Kautmanova I."/>
            <person name="Kiss B."/>
            <person name="Kocsube S."/>
            <person name="Kotiranta H."/>
            <person name="LaButti K.M."/>
            <person name="Lechner B.E."/>
            <person name="Liimatainen K."/>
            <person name="Lipzen A."/>
            <person name="Lukacs Z."/>
            <person name="Mihaltcheva S."/>
            <person name="Morgado L.N."/>
            <person name="Niskanen T."/>
            <person name="Noordeloos M.E."/>
            <person name="Ohm R.A."/>
            <person name="Ortiz-Santana B."/>
            <person name="Ovrebo C."/>
            <person name="Racz N."/>
            <person name="Riley R."/>
            <person name="Savchenko A."/>
            <person name="Shiryaev A."/>
            <person name="Soop K."/>
            <person name="Spirin V."/>
            <person name="Szebenyi C."/>
            <person name="Tomsovsky M."/>
            <person name="Tulloss R.E."/>
            <person name="Uehling J."/>
            <person name="Grigoriev I.V."/>
            <person name="Vagvolgyi C."/>
            <person name="Papp T."/>
            <person name="Martin F.M."/>
            <person name="Miettinen O."/>
            <person name="Hibbett D.S."/>
            <person name="Nagy L.G."/>
        </authorList>
    </citation>
    <scope>NUCLEOTIDE SEQUENCE [LARGE SCALE GENOMIC DNA]</scope>
    <source>
        <strain evidence="20 21">FP101781</strain>
    </source>
</reference>
<keyword evidence="7" id="KW-0812">Transmembrane</keyword>
<comment type="subcellular location">
    <subcellularLocation>
        <location evidence="1">Membrane</location>
        <topology evidence="1">Multi-pass membrane protein</topology>
    </subcellularLocation>
    <subcellularLocation>
        <location evidence="2">Plastid</location>
        <location evidence="2">Chloroplast</location>
    </subcellularLocation>
</comment>
<dbReference type="PROSITE" id="PS50865">
    <property type="entry name" value="ZF_MYND_2"/>
    <property type="match status" value="1"/>
</dbReference>
<dbReference type="EMBL" id="QPFP01000001">
    <property type="protein sequence ID" value="TEB40149.1"/>
    <property type="molecule type" value="Genomic_DNA"/>
</dbReference>
<dbReference type="OrthoDB" id="2937055at2759"/>
<keyword evidence="13" id="KW-1133">Transmembrane helix</keyword>
<evidence type="ECO:0000259" key="19">
    <source>
        <dbReference type="PROSITE" id="PS50865"/>
    </source>
</evidence>
<dbReference type="PANTHER" id="PTHR32523">
    <property type="entry name" value="PHYTOL KINASE 1, CHLOROPLASTIC"/>
    <property type="match status" value="1"/>
</dbReference>
<evidence type="ECO:0000256" key="6">
    <source>
        <dbReference type="ARBA" id="ARBA00022679"/>
    </source>
</evidence>
<evidence type="ECO:0000256" key="10">
    <source>
        <dbReference type="ARBA" id="ARBA00022777"/>
    </source>
</evidence>
<evidence type="ECO:0000256" key="13">
    <source>
        <dbReference type="ARBA" id="ARBA00022989"/>
    </source>
</evidence>
<evidence type="ECO:0000256" key="2">
    <source>
        <dbReference type="ARBA" id="ARBA00004229"/>
    </source>
</evidence>
<dbReference type="EC" id="2.7.1.182" evidence="16"/>
<protein>
    <recommendedName>
        <fullName evidence="16">phytol kinase</fullName>
        <ecNumber evidence="16">2.7.1.182</ecNumber>
    </recommendedName>
</protein>
<comment type="caution">
    <text evidence="20">The sequence shown here is derived from an EMBL/GenBank/DDBJ whole genome shotgun (WGS) entry which is preliminary data.</text>
</comment>
<evidence type="ECO:0000256" key="3">
    <source>
        <dbReference type="ARBA" id="ARBA00010794"/>
    </source>
</evidence>
<keyword evidence="14" id="KW-0472">Membrane</keyword>
<evidence type="ECO:0000256" key="12">
    <source>
        <dbReference type="ARBA" id="ARBA00022946"/>
    </source>
</evidence>
<keyword evidence="10" id="KW-0418">Kinase</keyword>
<dbReference type="InterPro" id="IPR002893">
    <property type="entry name" value="Znf_MYND"/>
</dbReference>
<evidence type="ECO:0000256" key="8">
    <source>
        <dbReference type="ARBA" id="ARBA00022723"/>
    </source>
</evidence>
<evidence type="ECO:0000256" key="16">
    <source>
        <dbReference type="ARBA" id="ARBA00039024"/>
    </source>
</evidence>
<dbReference type="InterPro" id="IPR039606">
    <property type="entry name" value="Phytol/farnesol_kinase"/>
</dbReference>
<dbReference type="Proteomes" id="UP000298030">
    <property type="component" value="Unassembled WGS sequence"/>
</dbReference>
<dbReference type="AlphaFoldDB" id="A0A4Y7U2S7"/>
<keyword evidence="5" id="KW-0934">Plastid</keyword>
<keyword evidence="11" id="KW-0862">Zinc</keyword>
<dbReference type="GO" id="GO:0010276">
    <property type="term" value="F:phytol kinase activity"/>
    <property type="evidence" value="ECO:0007669"/>
    <property type="project" value="UniProtKB-EC"/>
</dbReference>
<organism evidence="20 21">
    <name type="scientific">Coprinellus micaceus</name>
    <name type="common">Glistening ink-cap mushroom</name>
    <name type="synonym">Coprinus micaceus</name>
    <dbReference type="NCBI Taxonomy" id="71717"/>
    <lineage>
        <taxon>Eukaryota</taxon>
        <taxon>Fungi</taxon>
        <taxon>Dikarya</taxon>
        <taxon>Basidiomycota</taxon>
        <taxon>Agaricomycotina</taxon>
        <taxon>Agaricomycetes</taxon>
        <taxon>Agaricomycetidae</taxon>
        <taxon>Agaricales</taxon>
        <taxon>Agaricineae</taxon>
        <taxon>Psathyrellaceae</taxon>
        <taxon>Coprinellus</taxon>
    </lineage>
</organism>
<keyword evidence="8" id="KW-0479">Metal-binding</keyword>
<evidence type="ECO:0000256" key="9">
    <source>
        <dbReference type="ARBA" id="ARBA00022771"/>
    </source>
</evidence>
<comment type="pathway">
    <text evidence="15">Cofactor biosynthesis; tocopherol biosynthesis.</text>
</comment>
<evidence type="ECO:0000256" key="15">
    <source>
        <dbReference type="ARBA" id="ARBA00024015"/>
    </source>
</evidence>
<evidence type="ECO:0000256" key="17">
    <source>
        <dbReference type="ARBA" id="ARBA00048889"/>
    </source>
</evidence>
<keyword evidence="9 18" id="KW-0863">Zinc-finger</keyword>
<evidence type="ECO:0000256" key="7">
    <source>
        <dbReference type="ARBA" id="ARBA00022692"/>
    </source>
</evidence>
<keyword evidence="6" id="KW-0808">Transferase</keyword>
<keyword evidence="4" id="KW-0150">Chloroplast</keyword>
<evidence type="ECO:0000313" key="21">
    <source>
        <dbReference type="Proteomes" id="UP000298030"/>
    </source>
</evidence>
<evidence type="ECO:0000256" key="4">
    <source>
        <dbReference type="ARBA" id="ARBA00022528"/>
    </source>
</evidence>
<dbReference type="Pfam" id="PF01753">
    <property type="entry name" value="zf-MYND"/>
    <property type="match status" value="1"/>
</dbReference>
<evidence type="ECO:0000256" key="14">
    <source>
        <dbReference type="ARBA" id="ARBA00023136"/>
    </source>
</evidence>
<evidence type="ECO:0000256" key="5">
    <source>
        <dbReference type="ARBA" id="ARBA00022640"/>
    </source>
</evidence>
<name>A0A4Y7U2S7_COPMI</name>
<comment type="catalytic activity">
    <reaction evidence="17">
        <text>phytol + CTP = phytyl phosphate + CDP + H(+)</text>
        <dbReference type="Rhea" id="RHEA:38055"/>
        <dbReference type="ChEBI" id="CHEBI:15378"/>
        <dbReference type="ChEBI" id="CHEBI:17327"/>
        <dbReference type="ChEBI" id="CHEBI:37563"/>
        <dbReference type="ChEBI" id="CHEBI:58069"/>
        <dbReference type="ChEBI" id="CHEBI:75483"/>
        <dbReference type="EC" id="2.7.1.182"/>
    </reaction>
</comment>
<comment type="similarity">
    <text evidence="3">Belongs to the polyprenol kinase family.</text>
</comment>
<evidence type="ECO:0000256" key="1">
    <source>
        <dbReference type="ARBA" id="ARBA00004141"/>
    </source>
</evidence>
<dbReference type="Gene3D" id="6.10.140.2220">
    <property type="match status" value="1"/>
</dbReference>
<keyword evidence="12" id="KW-0809">Transit peptide</keyword>
<gene>
    <name evidence="20" type="ORF">FA13DRAFT_1724375</name>
</gene>
<accession>A0A4Y7U2S7</accession>
<evidence type="ECO:0000313" key="20">
    <source>
        <dbReference type="EMBL" id="TEB40149.1"/>
    </source>
</evidence>
<proteinExistence type="inferred from homology"/>
<dbReference type="GO" id="GO:0016020">
    <property type="term" value="C:membrane"/>
    <property type="evidence" value="ECO:0007669"/>
    <property type="project" value="UniProtKB-SubCell"/>
</dbReference>
<evidence type="ECO:0000256" key="18">
    <source>
        <dbReference type="PROSITE-ProRule" id="PRU00134"/>
    </source>
</evidence>